<sequence>MYPDVSPNCDTCQTAEASLIHMYWSCPSLSMYWTEIFQTLSQRDPTLPLLVTRSGYYPESYSSSVISSCLLNRIFTA</sequence>
<dbReference type="OrthoDB" id="9804013at2759"/>
<keyword evidence="2" id="KW-1185">Reference proteome</keyword>
<evidence type="ECO:0000313" key="1">
    <source>
        <dbReference type="EMBL" id="KAF3835652.1"/>
    </source>
</evidence>
<gene>
    <name evidence="1" type="ORF">F7725_028210</name>
</gene>
<protein>
    <submittedName>
        <fullName evidence="1">Uncharacterized protein</fullName>
    </submittedName>
</protein>
<accession>A0A7J5XF38</accession>
<proteinExistence type="predicted"/>
<name>A0A7J5XF38_DISMA</name>
<organism evidence="1 2">
    <name type="scientific">Dissostichus mawsoni</name>
    <name type="common">Antarctic cod</name>
    <dbReference type="NCBI Taxonomy" id="36200"/>
    <lineage>
        <taxon>Eukaryota</taxon>
        <taxon>Metazoa</taxon>
        <taxon>Chordata</taxon>
        <taxon>Craniata</taxon>
        <taxon>Vertebrata</taxon>
        <taxon>Euteleostomi</taxon>
        <taxon>Actinopterygii</taxon>
        <taxon>Neopterygii</taxon>
        <taxon>Teleostei</taxon>
        <taxon>Neoteleostei</taxon>
        <taxon>Acanthomorphata</taxon>
        <taxon>Eupercaria</taxon>
        <taxon>Perciformes</taxon>
        <taxon>Notothenioidei</taxon>
        <taxon>Nototheniidae</taxon>
        <taxon>Dissostichus</taxon>
    </lineage>
</organism>
<dbReference type="AlphaFoldDB" id="A0A7J5XF38"/>
<reference evidence="1 2" key="1">
    <citation type="submission" date="2020-03" db="EMBL/GenBank/DDBJ databases">
        <title>Dissostichus mawsoni Genome sequencing and assembly.</title>
        <authorList>
            <person name="Park H."/>
        </authorList>
    </citation>
    <scope>NUCLEOTIDE SEQUENCE [LARGE SCALE GENOMIC DNA]</scope>
    <source>
        <strain evidence="1">DM0001</strain>
        <tissue evidence="1">Muscle</tissue>
    </source>
</reference>
<dbReference type="EMBL" id="JAAKFY010000025">
    <property type="protein sequence ID" value="KAF3835652.1"/>
    <property type="molecule type" value="Genomic_DNA"/>
</dbReference>
<comment type="caution">
    <text evidence="1">The sequence shown here is derived from an EMBL/GenBank/DDBJ whole genome shotgun (WGS) entry which is preliminary data.</text>
</comment>
<dbReference type="Proteomes" id="UP000518266">
    <property type="component" value="Unassembled WGS sequence"/>
</dbReference>
<evidence type="ECO:0000313" key="2">
    <source>
        <dbReference type="Proteomes" id="UP000518266"/>
    </source>
</evidence>